<keyword evidence="4" id="KW-1185">Reference proteome</keyword>
<dbReference type="Proteomes" id="UP000315295">
    <property type="component" value="Unassembled WGS sequence"/>
</dbReference>
<gene>
    <name evidence="3" type="ORF">C1H46_034395</name>
</gene>
<accession>A0A540L172</accession>
<protein>
    <recommendedName>
        <fullName evidence="5">Protein kinase domain-containing protein</fullName>
    </recommendedName>
</protein>
<proteinExistence type="predicted"/>
<keyword evidence="2" id="KW-0067">ATP-binding</keyword>
<dbReference type="InterPro" id="IPR011009">
    <property type="entry name" value="Kinase-like_dom_sf"/>
</dbReference>
<dbReference type="GO" id="GO:0005634">
    <property type="term" value="C:nucleus"/>
    <property type="evidence" value="ECO:0007669"/>
    <property type="project" value="TreeGrafter"/>
</dbReference>
<dbReference type="STRING" id="106549.A0A540L172"/>
<dbReference type="Gene3D" id="1.10.510.10">
    <property type="entry name" value="Transferase(Phosphotransferase) domain 1"/>
    <property type="match status" value="1"/>
</dbReference>
<dbReference type="EMBL" id="VIEB01000825">
    <property type="protein sequence ID" value="TQD80022.1"/>
    <property type="molecule type" value="Genomic_DNA"/>
</dbReference>
<evidence type="ECO:0008006" key="5">
    <source>
        <dbReference type="Google" id="ProtNLM"/>
    </source>
</evidence>
<dbReference type="PANTHER" id="PTHR24056:SF176">
    <property type="entry name" value="OS01G0367700 PROTEIN"/>
    <property type="match status" value="1"/>
</dbReference>
<dbReference type="InterPro" id="IPR050108">
    <property type="entry name" value="CDK"/>
</dbReference>
<dbReference type="SUPFAM" id="SSF56112">
    <property type="entry name" value="Protein kinase-like (PK-like)"/>
    <property type="match status" value="1"/>
</dbReference>
<evidence type="ECO:0000256" key="1">
    <source>
        <dbReference type="ARBA" id="ARBA00022741"/>
    </source>
</evidence>
<reference evidence="3 4" key="1">
    <citation type="journal article" date="2019" name="G3 (Bethesda)">
        <title>Sequencing of a Wild Apple (Malus baccata) Genome Unravels the Differences Between Cultivated and Wild Apple Species Regarding Disease Resistance and Cold Tolerance.</title>
        <authorList>
            <person name="Chen X."/>
        </authorList>
    </citation>
    <scope>NUCLEOTIDE SEQUENCE [LARGE SCALE GENOMIC DNA]</scope>
    <source>
        <strain evidence="4">cv. Shandingzi</strain>
        <tissue evidence="3">Leaves</tissue>
    </source>
</reference>
<evidence type="ECO:0000256" key="2">
    <source>
        <dbReference type="ARBA" id="ARBA00022840"/>
    </source>
</evidence>
<sequence length="117" mass="13436">MLARKPIMSGRTEVEQLHKIFKVCGSPSEEYWRKSKLPHATLFKPQQSYKGCIAKVFKDFPPSSLLLIETLLAIDPAERRTATAAFRNELFTTKPYACEPSSLPKYPPRKEMLRYGM</sequence>
<dbReference type="GO" id="GO:0000307">
    <property type="term" value="C:cyclin-dependent protein kinase holoenzyme complex"/>
    <property type="evidence" value="ECO:0007669"/>
    <property type="project" value="TreeGrafter"/>
</dbReference>
<dbReference type="GO" id="GO:0008353">
    <property type="term" value="F:RNA polymerase II CTD heptapeptide repeat kinase activity"/>
    <property type="evidence" value="ECO:0007669"/>
    <property type="project" value="TreeGrafter"/>
</dbReference>
<organism evidence="3 4">
    <name type="scientific">Malus baccata</name>
    <name type="common">Siberian crab apple</name>
    <name type="synonym">Pyrus baccata</name>
    <dbReference type="NCBI Taxonomy" id="106549"/>
    <lineage>
        <taxon>Eukaryota</taxon>
        <taxon>Viridiplantae</taxon>
        <taxon>Streptophyta</taxon>
        <taxon>Embryophyta</taxon>
        <taxon>Tracheophyta</taxon>
        <taxon>Spermatophyta</taxon>
        <taxon>Magnoliopsida</taxon>
        <taxon>eudicotyledons</taxon>
        <taxon>Gunneridae</taxon>
        <taxon>Pentapetalae</taxon>
        <taxon>rosids</taxon>
        <taxon>fabids</taxon>
        <taxon>Rosales</taxon>
        <taxon>Rosaceae</taxon>
        <taxon>Amygdaloideae</taxon>
        <taxon>Maleae</taxon>
        <taxon>Malus</taxon>
    </lineage>
</organism>
<dbReference type="AlphaFoldDB" id="A0A540L172"/>
<evidence type="ECO:0000313" key="4">
    <source>
        <dbReference type="Proteomes" id="UP000315295"/>
    </source>
</evidence>
<comment type="caution">
    <text evidence="3">The sequence shown here is derived from an EMBL/GenBank/DDBJ whole genome shotgun (WGS) entry which is preliminary data.</text>
</comment>
<dbReference type="PANTHER" id="PTHR24056">
    <property type="entry name" value="CELL DIVISION PROTEIN KINASE"/>
    <property type="match status" value="1"/>
</dbReference>
<evidence type="ECO:0000313" key="3">
    <source>
        <dbReference type="EMBL" id="TQD80022.1"/>
    </source>
</evidence>
<keyword evidence="1" id="KW-0547">Nucleotide-binding</keyword>
<name>A0A540L172_MALBA</name>
<dbReference type="GO" id="GO:0032968">
    <property type="term" value="P:positive regulation of transcription elongation by RNA polymerase II"/>
    <property type="evidence" value="ECO:0007669"/>
    <property type="project" value="TreeGrafter"/>
</dbReference>
<dbReference type="GO" id="GO:0005524">
    <property type="term" value="F:ATP binding"/>
    <property type="evidence" value="ECO:0007669"/>
    <property type="project" value="UniProtKB-KW"/>
</dbReference>